<accession>A0AAF0FMV7</accession>
<organism evidence="1 2">
    <name type="scientific">Pseudomonas phage 20Sep416</name>
    <dbReference type="NCBI Taxonomy" id="3028488"/>
    <lineage>
        <taxon>Viruses</taxon>
        <taxon>Duplodnaviria</taxon>
        <taxon>Heunggongvirae</taxon>
        <taxon>Uroviricota</taxon>
        <taxon>Caudoviricetes</taxon>
        <taxon>Vandenendeviridae</taxon>
        <taxon>Skurskavirinae</taxon>
        <taxon>Pakpunavirus</taxon>
        <taxon>Pakpunavirus pv20Sep416</taxon>
    </lineage>
</organism>
<gene>
    <name evidence="1" type="ORF">20Sep416_00023</name>
</gene>
<evidence type="ECO:0000313" key="1">
    <source>
        <dbReference type="EMBL" id="WFG37518.1"/>
    </source>
</evidence>
<evidence type="ECO:0000313" key="2">
    <source>
        <dbReference type="Proteomes" id="UP001216637"/>
    </source>
</evidence>
<dbReference type="Proteomes" id="UP001216637">
    <property type="component" value="Segment"/>
</dbReference>
<keyword evidence="2" id="KW-1185">Reference proteome</keyword>
<protein>
    <submittedName>
        <fullName evidence="1">Uncharacterized protein</fullName>
    </submittedName>
</protein>
<proteinExistence type="predicted"/>
<dbReference type="EMBL" id="OQ319936">
    <property type="protein sequence ID" value="WFG37518.1"/>
    <property type="molecule type" value="Genomic_DNA"/>
</dbReference>
<name>A0AAF0FMV7_9CAUD</name>
<sequence>MDRGRSRVAKISHHYFRIARREPGFFMAGVIFKLFLDFWEFRPIWAI</sequence>
<reference evidence="1 2" key="1">
    <citation type="submission" date="2023-01" db="EMBL/GenBank/DDBJ databases">
        <authorList>
            <person name="Vainberg Slutskin I."/>
        </authorList>
    </citation>
    <scope>NUCLEOTIDE SEQUENCE [LARGE SCALE GENOMIC DNA]</scope>
</reference>